<proteinExistence type="predicted"/>
<feature type="transmembrane region" description="Helical" evidence="1">
    <location>
        <begin position="42"/>
        <end position="66"/>
    </location>
</feature>
<organism evidence="2 3">
    <name type="scientific">Phaeocystidibacter marisrubri</name>
    <dbReference type="NCBI Taxonomy" id="1577780"/>
    <lineage>
        <taxon>Bacteria</taxon>
        <taxon>Pseudomonadati</taxon>
        <taxon>Bacteroidota</taxon>
        <taxon>Flavobacteriia</taxon>
        <taxon>Flavobacteriales</taxon>
        <taxon>Phaeocystidibacteraceae</taxon>
        <taxon>Phaeocystidibacter</taxon>
    </lineage>
</organism>
<keyword evidence="1" id="KW-1133">Transmembrane helix</keyword>
<keyword evidence="3" id="KW-1185">Reference proteome</keyword>
<dbReference type="EMBL" id="WBVQ01000006">
    <property type="protein sequence ID" value="KAB2815010.1"/>
    <property type="molecule type" value="Genomic_DNA"/>
</dbReference>
<gene>
    <name evidence="2" type="ORF">F8C82_14605</name>
</gene>
<evidence type="ECO:0000313" key="2">
    <source>
        <dbReference type="EMBL" id="KAB2815010.1"/>
    </source>
</evidence>
<evidence type="ECO:0000256" key="1">
    <source>
        <dbReference type="SAM" id="Phobius"/>
    </source>
</evidence>
<accession>A0A6L3ZCS1</accession>
<keyword evidence="1" id="KW-0812">Transmembrane</keyword>
<name>A0A6L3ZCS1_9FLAO</name>
<feature type="transmembrane region" description="Helical" evidence="1">
    <location>
        <begin position="7"/>
        <end position="30"/>
    </location>
</feature>
<protein>
    <submittedName>
        <fullName evidence="2">Uncharacterized protein</fullName>
    </submittedName>
</protein>
<dbReference type="Proteomes" id="UP000484164">
    <property type="component" value="Unassembled WGS sequence"/>
</dbReference>
<dbReference type="AlphaFoldDB" id="A0A6L3ZCS1"/>
<reference evidence="2 3" key="1">
    <citation type="submission" date="2019-10" db="EMBL/GenBank/DDBJ databases">
        <title>Genome sequence of Phaeocystidibacter marisrubri JCM30614 (type strain).</title>
        <authorList>
            <person name="Bowman J.P."/>
        </authorList>
    </citation>
    <scope>NUCLEOTIDE SEQUENCE [LARGE SCALE GENOMIC DNA]</scope>
    <source>
        <strain evidence="2 3">JCM 30614</strain>
    </source>
</reference>
<evidence type="ECO:0000313" key="3">
    <source>
        <dbReference type="Proteomes" id="UP000484164"/>
    </source>
</evidence>
<keyword evidence="1" id="KW-0472">Membrane</keyword>
<sequence>MKNQIKIAFLIALIGEVLMIASIVNSFIIMKESIEMAVTSKLLWIGWAIVHLASFGVITTFSIAALKKRRR</sequence>
<dbReference type="RefSeq" id="WP_151694364.1">
    <property type="nucleotide sequence ID" value="NZ_BMGX01000002.1"/>
</dbReference>
<comment type="caution">
    <text evidence="2">The sequence shown here is derived from an EMBL/GenBank/DDBJ whole genome shotgun (WGS) entry which is preliminary data.</text>
</comment>